<organism evidence="2 3">
    <name type="scientific">Phyllosticta citrichinensis</name>
    <dbReference type="NCBI Taxonomy" id="1130410"/>
    <lineage>
        <taxon>Eukaryota</taxon>
        <taxon>Fungi</taxon>
        <taxon>Dikarya</taxon>
        <taxon>Ascomycota</taxon>
        <taxon>Pezizomycotina</taxon>
        <taxon>Dothideomycetes</taxon>
        <taxon>Dothideomycetes incertae sedis</taxon>
        <taxon>Botryosphaeriales</taxon>
        <taxon>Phyllostictaceae</taxon>
        <taxon>Phyllosticta</taxon>
    </lineage>
</organism>
<keyword evidence="3" id="KW-1185">Reference proteome</keyword>
<feature type="compositionally biased region" description="Basic residues" evidence="1">
    <location>
        <begin position="334"/>
        <end position="346"/>
    </location>
</feature>
<dbReference type="Proteomes" id="UP001456524">
    <property type="component" value="Unassembled WGS sequence"/>
</dbReference>
<evidence type="ECO:0000313" key="3">
    <source>
        <dbReference type="Proteomes" id="UP001456524"/>
    </source>
</evidence>
<feature type="compositionally biased region" description="Acidic residues" evidence="1">
    <location>
        <begin position="483"/>
        <end position="492"/>
    </location>
</feature>
<feature type="compositionally biased region" description="Basic and acidic residues" evidence="1">
    <location>
        <begin position="369"/>
        <end position="408"/>
    </location>
</feature>
<feature type="region of interest" description="Disordered" evidence="1">
    <location>
        <begin position="293"/>
        <end position="349"/>
    </location>
</feature>
<dbReference type="EMBL" id="JBBWUH010000013">
    <property type="protein sequence ID" value="KAK8153203.1"/>
    <property type="molecule type" value="Genomic_DNA"/>
</dbReference>
<feature type="compositionally biased region" description="Basic and acidic residues" evidence="1">
    <location>
        <begin position="431"/>
        <end position="447"/>
    </location>
</feature>
<comment type="caution">
    <text evidence="2">The sequence shown here is derived from an EMBL/GenBank/DDBJ whole genome shotgun (WGS) entry which is preliminary data.</text>
</comment>
<feature type="compositionally biased region" description="Basic and acidic residues" evidence="1">
    <location>
        <begin position="88"/>
        <end position="101"/>
    </location>
</feature>
<reference evidence="2 3" key="1">
    <citation type="journal article" date="2022" name="G3 (Bethesda)">
        <title>Enemy or ally: a genomic approach to elucidate the lifestyle of Phyllosticta citrichinaensis.</title>
        <authorList>
            <person name="Buijs V.A."/>
            <person name="Groenewald J.Z."/>
            <person name="Haridas S."/>
            <person name="LaButti K.M."/>
            <person name="Lipzen A."/>
            <person name="Martin F.M."/>
            <person name="Barry K."/>
            <person name="Grigoriev I.V."/>
            <person name="Crous P.W."/>
            <person name="Seidl M.F."/>
        </authorList>
    </citation>
    <scope>NUCLEOTIDE SEQUENCE [LARGE SCALE GENOMIC DNA]</scope>
    <source>
        <strain evidence="2 3">CBS 129764</strain>
    </source>
</reference>
<feature type="region of interest" description="Disordered" evidence="1">
    <location>
        <begin position="1"/>
        <end position="101"/>
    </location>
</feature>
<protein>
    <submittedName>
        <fullName evidence="2">Uncharacterized protein</fullName>
    </submittedName>
</protein>
<sequence length="686" mass="76354">MPPAVLSKPVIEPGDKSKRPRVVKAAAAPASTARLQPNNATVPPPVVSKPVEELDAAAKRPGDYNEAAAPASTVLPENEAVPPPVVSEPEKEPEKEVLSDPARGWDEATECIFAESIAAVRRNFVCALLTQPLTLHANRCLHAIPGRAGRDAISHAPFHSLPSSSLLARTTANAPIRPQPAWSTMPIAHAALHAYLESTLPIRNAWPLTPQAALHALGFSLRAVRRILNYGADGGLAEHDVQGAVEAVQTRRLVALLADCTRKDFPAALHWVWEARARLWEWTGGLEVVGEGRKKRKKERVGGKMGDGKEGETGEERKEEVGEEEKKESVEKKTRVKRRMRPKLMPRHCTPDNIKIAIILARRDFKERAKDQQEEQARMDEERREEEQREKMREARYLEMQEALRDMDDSGDDDPEDDGSSLIAELLAEDEDHKMGRDLPSKQRQTPEEEAGASVGGEEVKDRKDSKTQVEDSSTDATKAPSEEEATAQEDGDATMDAIMAAAQDLGDPSLTEDGPSSLTFDTTRFTDQLLASMGLTRRDPSLRLDNRSKRFLPTTAQNLLHTPAKLHNHFYHARSNEQLFVEMSANYARRERLWQEYLADCQSAQTTPLSKGVWAQREGVTLQQALFGDLVSGELRPDCRWDDVRDCMQAVAESWHGVWESHLRTAWGQFAVARADEVFERTDRA</sequence>
<feature type="compositionally biased region" description="Basic and acidic residues" evidence="1">
    <location>
        <begin position="458"/>
        <end position="470"/>
    </location>
</feature>
<name>A0ABR1XGA7_9PEZI</name>
<evidence type="ECO:0000313" key="2">
    <source>
        <dbReference type="EMBL" id="KAK8153203.1"/>
    </source>
</evidence>
<feature type="compositionally biased region" description="Basic and acidic residues" evidence="1">
    <location>
        <begin position="50"/>
        <end position="63"/>
    </location>
</feature>
<feature type="compositionally biased region" description="Basic and acidic residues" evidence="1">
    <location>
        <begin position="300"/>
        <end position="333"/>
    </location>
</feature>
<proteinExistence type="predicted"/>
<accession>A0ABR1XGA7</accession>
<feature type="compositionally biased region" description="Acidic residues" evidence="1">
    <location>
        <begin position="409"/>
        <end position="419"/>
    </location>
</feature>
<gene>
    <name evidence="2" type="ORF">IWX90DRAFT_83053</name>
</gene>
<feature type="region of interest" description="Disordered" evidence="1">
    <location>
        <begin position="369"/>
        <end position="492"/>
    </location>
</feature>
<evidence type="ECO:0000256" key="1">
    <source>
        <dbReference type="SAM" id="MobiDB-lite"/>
    </source>
</evidence>